<accession>A0A1Y1LN69</accession>
<dbReference type="PROSITE" id="PS00455">
    <property type="entry name" value="AMP_BINDING"/>
    <property type="match status" value="1"/>
</dbReference>
<dbReference type="Gene3D" id="3.40.50.12780">
    <property type="entry name" value="N-terminal domain of ligase-like"/>
    <property type="match status" value="1"/>
</dbReference>
<evidence type="ECO:0000259" key="5">
    <source>
        <dbReference type="Pfam" id="PF00501"/>
    </source>
</evidence>
<dbReference type="InterPro" id="IPR042099">
    <property type="entry name" value="ANL_N_sf"/>
</dbReference>
<dbReference type="EMBL" id="GEZM01051249">
    <property type="protein sequence ID" value="JAV75068.1"/>
    <property type="molecule type" value="Transcribed_RNA"/>
</dbReference>
<dbReference type="PANTHER" id="PTHR24096">
    <property type="entry name" value="LONG-CHAIN-FATTY-ACID--COA LIGASE"/>
    <property type="match status" value="1"/>
</dbReference>
<feature type="domain" description="AMP-binding enzyme C-terminal" evidence="6">
    <location>
        <begin position="446"/>
        <end position="522"/>
    </location>
</feature>
<feature type="domain" description="AMP-dependent synthetase/ligase" evidence="5">
    <location>
        <begin position="34"/>
        <end position="396"/>
    </location>
</feature>
<sequence length="533" mass="58882">MEATLEGNIIKMPDLKYIPKAKGVGRLYFDCMSKYKENVAQIDGLTGSTDTFAQLLSRCIRVAIGLKEMGLKSGEIVSVCTLNHLNSCVPMIASFFLGAIVSAVDVNFRSSELAFLLKQAPPKVIFVQENVVPKVESALATIGSDAIIVVFGDHSGHVSFAELLKDRSEEKEFKPKEVENLYETVSICFSSGTSGPPKGVCYNHYTMMYLGSDKAHGSCDSVLSVSFATPYWVVFLLGVHFHIVKGITRLVYPQFDPSNAWQTFTYPITSGYFNVAHILSMLKEGRPNNIQTDSVTDIMIGGNTVPGGTILAMKALLPNARVRLVYGQTEIPMSIASFNPLNPIDLRFIEEKPTSVGRGVPGVWYKIVDFENGAALGPNTPGELRIKTKMQTNGYYNLDSSQIWDESGWLKTGDLAYYDEDLCFFILGRVKEMFKYREWHVIPSVLEGILNTHPAVESVAVIGVPHEMDGHHPKAVVVLKPSHQSTSEEEIEKFVEETVSDSCRLRGGVKFVSELPLTVTGKIIRKQVEEMVS</sequence>
<dbReference type="GO" id="GO:0005777">
    <property type="term" value="C:peroxisome"/>
    <property type="evidence" value="ECO:0007669"/>
    <property type="project" value="UniProtKB-SubCell"/>
</dbReference>
<dbReference type="InterPro" id="IPR020845">
    <property type="entry name" value="AMP-binding_CS"/>
</dbReference>
<organism evidence="7">
    <name type="scientific">Photinus pyralis</name>
    <name type="common">Common eastern firefly</name>
    <name type="synonym">Lampyris pyralis</name>
    <dbReference type="NCBI Taxonomy" id="7054"/>
    <lineage>
        <taxon>Eukaryota</taxon>
        <taxon>Metazoa</taxon>
        <taxon>Ecdysozoa</taxon>
        <taxon>Arthropoda</taxon>
        <taxon>Hexapoda</taxon>
        <taxon>Insecta</taxon>
        <taxon>Pterygota</taxon>
        <taxon>Neoptera</taxon>
        <taxon>Endopterygota</taxon>
        <taxon>Coleoptera</taxon>
        <taxon>Polyphaga</taxon>
        <taxon>Elateriformia</taxon>
        <taxon>Elateroidea</taxon>
        <taxon>Lampyridae</taxon>
        <taxon>Lampyrinae</taxon>
        <taxon>Photinus</taxon>
    </lineage>
</organism>
<comment type="similarity">
    <text evidence="2">Belongs to the ATP-dependent AMP-binding enzyme family.</text>
</comment>
<dbReference type="GO" id="GO:0016405">
    <property type="term" value="F:CoA-ligase activity"/>
    <property type="evidence" value="ECO:0007669"/>
    <property type="project" value="TreeGrafter"/>
</dbReference>
<name>A0A1Y1LN69_PHOPY</name>
<evidence type="ECO:0000256" key="2">
    <source>
        <dbReference type="ARBA" id="ARBA00006432"/>
    </source>
</evidence>
<dbReference type="InterPro" id="IPR025110">
    <property type="entry name" value="AMP-bd_C"/>
</dbReference>
<evidence type="ECO:0008006" key="8">
    <source>
        <dbReference type="Google" id="ProtNLM"/>
    </source>
</evidence>
<comment type="subcellular location">
    <subcellularLocation>
        <location evidence="1">Peroxisome</location>
    </subcellularLocation>
</comment>
<evidence type="ECO:0000259" key="6">
    <source>
        <dbReference type="Pfam" id="PF13193"/>
    </source>
</evidence>
<keyword evidence="4" id="KW-0576">Peroxisome</keyword>
<evidence type="ECO:0000256" key="4">
    <source>
        <dbReference type="ARBA" id="ARBA00023140"/>
    </source>
</evidence>
<reference evidence="7" key="1">
    <citation type="journal article" date="2016" name="Sci. Rep.">
        <title>Molecular characterization of firefly nuptial gifts: a multi-omics approach sheds light on postcopulatory sexual selection.</title>
        <authorList>
            <person name="Al-Wathiqui N."/>
            <person name="Fallon T.R."/>
            <person name="South A."/>
            <person name="Weng J.K."/>
            <person name="Lewis S.M."/>
        </authorList>
    </citation>
    <scope>NUCLEOTIDE SEQUENCE</scope>
</reference>
<dbReference type="PANTHER" id="PTHR24096:SF149">
    <property type="entry name" value="AMP-BINDING DOMAIN-CONTAINING PROTEIN-RELATED"/>
    <property type="match status" value="1"/>
</dbReference>
<proteinExistence type="inferred from homology"/>
<dbReference type="Pfam" id="PF00501">
    <property type="entry name" value="AMP-binding"/>
    <property type="match status" value="1"/>
</dbReference>
<dbReference type="InterPro" id="IPR045851">
    <property type="entry name" value="AMP-bd_C_sf"/>
</dbReference>
<evidence type="ECO:0000256" key="3">
    <source>
        <dbReference type="ARBA" id="ARBA00022598"/>
    </source>
</evidence>
<dbReference type="EMBL" id="GEZM01051248">
    <property type="protein sequence ID" value="JAV75069.1"/>
    <property type="molecule type" value="Transcribed_RNA"/>
</dbReference>
<evidence type="ECO:0000256" key="1">
    <source>
        <dbReference type="ARBA" id="ARBA00004275"/>
    </source>
</evidence>
<dbReference type="SUPFAM" id="SSF56801">
    <property type="entry name" value="Acetyl-CoA synthetase-like"/>
    <property type="match status" value="1"/>
</dbReference>
<dbReference type="AlphaFoldDB" id="A0A1Y1LN69"/>
<dbReference type="Gene3D" id="3.30.300.30">
    <property type="match status" value="1"/>
</dbReference>
<protein>
    <recommendedName>
        <fullName evidence="8">Luciferin 4-monooxygenase</fullName>
    </recommendedName>
</protein>
<keyword evidence="3" id="KW-0436">Ligase</keyword>
<dbReference type="Pfam" id="PF13193">
    <property type="entry name" value="AMP-binding_C"/>
    <property type="match status" value="1"/>
</dbReference>
<dbReference type="InterPro" id="IPR000873">
    <property type="entry name" value="AMP-dep_synth/lig_dom"/>
</dbReference>
<evidence type="ECO:0000313" key="7">
    <source>
        <dbReference type="EMBL" id="JAV75069.1"/>
    </source>
</evidence>